<organism evidence="1 2">
    <name type="scientific">Chironomus riparius</name>
    <dbReference type="NCBI Taxonomy" id="315576"/>
    <lineage>
        <taxon>Eukaryota</taxon>
        <taxon>Metazoa</taxon>
        <taxon>Ecdysozoa</taxon>
        <taxon>Arthropoda</taxon>
        <taxon>Hexapoda</taxon>
        <taxon>Insecta</taxon>
        <taxon>Pterygota</taxon>
        <taxon>Neoptera</taxon>
        <taxon>Endopterygota</taxon>
        <taxon>Diptera</taxon>
        <taxon>Nematocera</taxon>
        <taxon>Chironomoidea</taxon>
        <taxon>Chironomidae</taxon>
        <taxon>Chironominae</taxon>
        <taxon>Chironomus</taxon>
    </lineage>
</organism>
<dbReference type="OrthoDB" id="2372305at2759"/>
<evidence type="ECO:0000313" key="2">
    <source>
        <dbReference type="Proteomes" id="UP001153620"/>
    </source>
</evidence>
<accession>A0A9N9WNY6</accession>
<sequence>MAKELSKDYANYFINSDISNEITPILSTTENIQTRINEIENVFLPTIRHDSEITQQNLSQLLEFKPEFEKICDQIDNLESMVERIKSDLCMIQKQVDIADEELDIPEKKIDIILKSINIFAKPRDLNETNWNQDGFYQAPTIFKANEFFRKQD</sequence>
<dbReference type="Proteomes" id="UP001153620">
    <property type="component" value="Chromosome 1"/>
</dbReference>
<dbReference type="PANTHER" id="PTHR16230:SF3">
    <property type="entry name" value="BIOGENESIS OF LYSOSOMAL ORGANELLES COMPLEX-1, SUBUNIT 4, CAPPUCCINO"/>
    <property type="match status" value="1"/>
</dbReference>
<reference evidence="1" key="2">
    <citation type="submission" date="2022-10" db="EMBL/GenBank/DDBJ databases">
        <authorList>
            <consortium name="ENA_rothamsted_submissions"/>
            <consortium name="culmorum"/>
            <person name="King R."/>
        </authorList>
    </citation>
    <scope>NUCLEOTIDE SEQUENCE</scope>
</reference>
<proteinExistence type="predicted"/>
<gene>
    <name evidence="1" type="ORF">CHIRRI_LOCUS2286</name>
</gene>
<evidence type="ECO:0000313" key="1">
    <source>
        <dbReference type="EMBL" id="CAG9799317.1"/>
    </source>
</evidence>
<dbReference type="GO" id="GO:0031083">
    <property type="term" value="C:BLOC-1 complex"/>
    <property type="evidence" value="ECO:0007669"/>
    <property type="project" value="TreeGrafter"/>
</dbReference>
<name>A0A9N9WNY6_9DIPT</name>
<protein>
    <submittedName>
        <fullName evidence="1">Uncharacterized protein</fullName>
    </submittedName>
</protein>
<keyword evidence="2" id="KW-1185">Reference proteome</keyword>
<reference evidence="1" key="1">
    <citation type="submission" date="2022-01" db="EMBL/GenBank/DDBJ databases">
        <authorList>
            <person name="King R."/>
        </authorList>
    </citation>
    <scope>NUCLEOTIDE SEQUENCE</scope>
</reference>
<dbReference type="EMBL" id="OU895877">
    <property type="protein sequence ID" value="CAG9799317.1"/>
    <property type="molecule type" value="Genomic_DNA"/>
</dbReference>
<dbReference type="InterPro" id="IPR024857">
    <property type="entry name" value="Cappuccino"/>
</dbReference>
<dbReference type="PANTHER" id="PTHR16230">
    <property type="entry name" value="CAPPUCCINO"/>
    <property type="match status" value="1"/>
</dbReference>
<dbReference type="AlphaFoldDB" id="A0A9N9WNY6"/>